<evidence type="ECO:0000256" key="1">
    <source>
        <dbReference type="SAM" id="SignalP"/>
    </source>
</evidence>
<gene>
    <name evidence="2" type="ORF">FA047_18075</name>
</gene>
<name>A0A4U1CH95_9SPHI</name>
<dbReference type="OrthoDB" id="1524766at2"/>
<keyword evidence="3" id="KW-1185">Reference proteome</keyword>
<feature type="chain" id="PRO_5020480501" evidence="1">
    <location>
        <begin position="23"/>
        <end position="131"/>
    </location>
</feature>
<feature type="signal peptide" evidence="1">
    <location>
        <begin position="1"/>
        <end position="22"/>
    </location>
</feature>
<comment type="caution">
    <text evidence="2">The sequence shown here is derived from an EMBL/GenBank/DDBJ whole genome shotgun (WGS) entry which is preliminary data.</text>
</comment>
<organism evidence="2 3">
    <name type="scientific">Pedobacter frigoris</name>
    <dbReference type="NCBI Taxonomy" id="2571272"/>
    <lineage>
        <taxon>Bacteria</taxon>
        <taxon>Pseudomonadati</taxon>
        <taxon>Bacteroidota</taxon>
        <taxon>Sphingobacteriia</taxon>
        <taxon>Sphingobacteriales</taxon>
        <taxon>Sphingobacteriaceae</taxon>
        <taxon>Pedobacter</taxon>
    </lineage>
</organism>
<dbReference type="Gene3D" id="3.10.450.50">
    <property type="match status" value="1"/>
</dbReference>
<dbReference type="RefSeq" id="WP_136837503.1">
    <property type="nucleotide sequence ID" value="NZ_SWBQ01000006.1"/>
</dbReference>
<accession>A0A4U1CH95</accession>
<protein>
    <submittedName>
        <fullName evidence="2">DUF4783 domain-containing protein</fullName>
    </submittedName>
</protein>
<proteinExistence type="predicted"/>
<evidence type="ECO:0000313" key="3">
    <source>
        <dbReference type="Proteomes" id="UP000307244"/>
    </source>
</evidence>
<reference evidence="2 3" key="1">
    <citation type="submission" date="2019-04" db="EMBL/GenBank/DDBJ databases">
        <title>Pedobacter sp. RP-3-15 sp. nov., isolated from Arctic soil.</title>
        <authorList>
            <person name="Dahal R.H."/>
            <person name="Kim D.-U."/>
        </authorList>
    </citation>
    <scope>NUCLEOTIDE SEQUENCE [LARGE SCALE GENOMIC DNA]</scope>
    <source>
        <strain evidence="2 3">RP-3-15</strain>
    </source>
</reference>
<sequence>MIKPLLSLLILFVQFPSLSVLQGDIIDTLSTHFKSGNSKEIAVNFSSSVDLIIIDEEDVYSKAQAEQILRSFFSKYPPTKSTVIHRLNNNPNYRYGALSLGTKNGVFRVSITMKKTGNAFFITELRIEADK</sequence>
<evidence type="ECO:0000313" key="2">
    <source>
        <dbReference type="EMBL" id="TKC03865.1"/>
    </source>
</evidence>
<dbReference type="Pfam" id="PF16022">
    <property type="entry name" value="DUF4783"/>
    <property type="match status" value="1"/>
</dbReference>
<dbReference type="EMBL" id="SWBQ01000006">
    <property type="protein sequence ID" value="TKC03865.1"/>
    <property type="molecule type" value="Genomic_DNA"/>
</dbReference>
<keyword evidence="1" id="KW-0732">Signal</keyword>
<dbReference type="InterPro" id="IPR031977">
    <property type="entry name" value="DUF4783"/>
</dbReference>
<dbReference type="AlphaFoldDB" id="A0A4U1CH95"/>
<dbReference type="Proteomes" id="UP000307244">
    <property type="component" value="Unassembled WGS sequence"/>
</dbReference>